<dbReference type="EMBL" id="SRLO01000605">
    <property type="protein sequence ID" value="TNN50779.1"/>
    <property type="molecule type" value="Genomic_DNA"/>
</dbReference>
<feature type="region of interest" description="Disordered" evidence="1">
    <location>
        <begin position="1"/>
        <end position="45"/>
    </location>
</feature>
<evidence type="ECO:0000256" key="1">
    <source>
        <dbReference type="SAM" id="MobiDB-lite"/>
    </source>
</evidence>
<feature type="compositionally biased region" description="Polar residues" evidence="1">
    <location>
        <begin position="110"/>
        <end position="121"/>
    </location>
</feature>
<feature type="region of interest" description="Disordered" evidence="1">
    <location>
        <begin position="104"/>
        <end position="136"/>
    </location>
</feature>
<reference evidence="2 3" key="1">
    <citation type="submission" date="2019-03" db="EMBL/GenBank/DDBJ databases">
        <title>First draft genome of Liparis tanakae, snailfish: a comprehensive survey of snailfish specific genes.</title>
        <authorList>
            <person name="Kim W."/>
            <person name="Song I."/>
            <person name="Jeong J.-H."/>
            <person name="Kim D."/>
            <person name="Kim S."/>
            <person name="Ryu S."/>
            <person name="Song J.Y."/>
            <person name="Lee S.K."/>
        </authorList>
    </citation>
    <scope>NUCLEOTIDE SEQUENCE [LARGE SCALE GENOMIC DNA]</scope>
    <source>
        <tissue evidence="2">Muscle</tissue>
    </source>
</reference>
<sequence>MSGSRAVGVGWQATGCGSPPPGASWGPSGFLSLSRPPEPEEHRMEAEGVGIAEGLDRAARTAPLVVAPLMGTGTWRPGRAVCWGRLCSRDLLLSLLPNGPSENLAKGTSGLRTITGESRSGTMRRGEGSWGSGEGGVGDTSMGGGVEAAEDGGLLVALRGRGKEREEGVVGRLWGERTLKAAVLWPRVGSPIMPTSCCSGLIW</sequence>
<comment type="caution">
    <text evidence="2">The sequence shown here is derived from an EMBL/GenBank/DDBJ whole genome shotgun (WGS) entry which is preliminary data.</text>
</comment>
<dbReference type="AlphaFoldDB" id="A0A4Z2GBP1"/>
<accession>A0A4Z2GBP1</accession>
<protein>
    <submittedName>
        <fullName evidence="2">Uncharacterized protein</fullName>
    </submittedName>
</protein>
<dbReference type="Proteomes" id="UP000314294">
    <property type="component" value="Unassembled WGS sequence"/>
</dbReference>
<evidence type="ECO:0000313" key="3">
    <source>
        <dbReference type="Proteomes" id="UP000314294"/>
    </source>
</evidence>
<evidence type="ECO:0000313" key="2">
    <source>
        <dbReference type="EMBL" id="TNN50779.1"/>
    </source>
</evidence>
<gene>
    <name evidence="2" type="ORF">EYF80_038991</name>
</gene>
<name>A0A4Z2GBP1_9TELE</name>
<proteinExistence type="predicted"/>
<organism evidence="2 3">
    <name type="scientific">Liparis tanakae</name>
    <name type="common">Tanaka's snailfish</name>
    <dbReference type="NCBI Taxonomy" id="230148"/>
    <lineage>
        <taxon>Eukaryota</taxon>
        <taxon>Metazoa</taxon>
        <taxon>Chordata</taxon>
        <taxon>Craniata</taxon>
        <taxon>Vertebrata</taxon>
        <taxon>Euteleostomi</taxon>
        <taxon>Actinopterygii</taxon>
        <taxon>Neopterygii</taxon>
        <taxon>Teleostei</taxon>
        <taxon>Neoteleostei</taxon>
        <taxon>Acanthomorphata</taxon>
        <taxon>Eupercaria</taxon>
        <taxon>Perciformes</taxon>
        <taxon>Cottioidei</taxon>
        <taxon>Cottales</taxon>
        <taxon>Liparidae</taxon>
        <taxon>Liparis</taxon>
    </lineage>
</organism>
<keyword evidence="3" id="KW-1185">Reference proteome</keyword>